<protein>
    <submittedName>
        <fullName evidence="2">Uncharacterized protein</fullName>
    </submittedName>
</protein>
<feature type="region of interest" description="Disordered" evidence="1">
    <location>
        <begin position="1"/>
        <end position="29"/>
    </location>
</feature>
<evidence type="ECO:0000313" key="2">
    <source>
        <dbReference type="EMBL" id="MBW81169.1"/>
    </source>
</evidence>
<sequence length="29" mass="3316">MYVRSEKSKNLEQSDSMQDSPMKTALTLP</sequence>
<accession>A0A2P2IIW6</accession>
<name>A0A2P2IIW6_RHIMU</name>
<reference evidence="2" key="1">
    <citation type="submission" date="2018-02" db="EMBL/GenBank/DDBJ databases">
        <title>Rhizophora mucronata_Transcriptome.</title>
        <authorList>
            <person name="Meera S.P."/>
            <person name="Sreeshan A."/>
            <person name="Augustine A."/>
        </authorList>
    </citation>
    <scope>NUCLEOTIDE SEQUENCE</scope>
    <source>
        <tissue evidence="2">Leaf</tissue>
    </source>
</reference>
<feature type="compositionally biased region" description="Basic and acidic residues" evidence="1">
    <location>
        <begin position="1"/>
        <end position="12"/>
    </location>
</feature>
<organism evidence="2">
    <name type="scientific">Rhizophora mucronata</name>
    <name type="common">Asiatic mangrove</name>
    <dbReference type="NCBI Taxonomy" id="61149"/>
    <lineage>
        <taxon>Eukaryota</taxon>
        <taxon>Viridiplantae</taxon>
        <taxon>Streptophyta</taxon>
        <taxon>Embryophyta</taxon>
        <taxon>Tracheophyta</taxon>
        <taxon>Spermatophyta</taxon>
        <taxon>Magnoliopsida</taxon>
        <taxon>eudicotyledons</taxon>
        <taxon>Gunneridae</taxon>
        <taxon>Pentapetalae</taxon>
        <taxon>rosids</taxon>
        <taxon>fabids</taxon>
        <taxon>Malpighiales</taxon>
        <taxon>Rhizophoraceae</taxon>
        <taxon>Rhizophora</taxon>
    </lineage>
</organism>
<dbReference type="EMBL" id="GGEC01000686">
    <property type="protein sequence ID" value="MBW81169.1"/>
    <property type="molecule type" value="Transcribed_RNA"/>
</dbReference>
<dbReference type="AlphaFoldDB" id="A0A2P2IIW6"/>
<proteinExistence type="predicted"/>
<evidence type="ECO:0000256" key="1">
    <source>
        <dbReference type="SAM" id="MobiDB-lite"/>
    </source>
</evidence>